<evidence type="ECO:0000313" key="1">
    <source>
        <dbReference type="EMBL" id="MBB3194770.1"/>
    </source>
</evidence>
<comment type="caution">
    <text evidence="1">The sequence shown here is derived from an EMBL/GenBank/DDBJ whole genome shotgun (WGS) entry which is preliminary data.</text>
</comment>
<sequence length="81" mass="8947">MVLLPADGASRRLRWRGPLQLTAVTGPVWITREGWPQDHWLAPGERLTLLPDPGRQGLALWIGTLGVVGEPHITLKLEPIV</sequence>
<proteinExistence type="predicted"/>
<dbReference type="Pfam" id="PF11142">
    <property type="entry name" value="DUF2917"/>
    <property type="match status" value="1"/>
</dbReference>
<keyword evidence="2" id="KW-1185">Reference proteome</keyword>
<dbReference type="Proteomes" id="UP000574369">
    <property type="component" value="Unassembled WGS sequence"/>
</dbReference>
<organism evidence="1 2">
    <name type="scientific">Roseateles terrae</name>
    <dbReference type="NCBI Taxonomy" id="431060"/>
    <lineage>
        <taxon>Bacteria</taxon>
        <taxon>Pseudomonadati</taxon>
        <taxon>Pseudomonadota</taxon>
        <taxon>Betaproteobacteria</taxon>
        <taxon>Burkholderiales</taxon>
        <taxon>Sphaerotilaceae</taxon>
        <taxon>Roseateles</taxon>
    </lineage>
</organism>
<evidence type="ECO:0000313" key="2">
    <source>
        <dbReference type="Proteomes" id="UP000574369"/>
    </source>
</evidence>
<name>A0ABR6GRV6_9BURK</name>
<protein>
    <recommendedName>
        <fullName evidence="3">DUF2917 domain-containing protein</fullName>
    </recommendedName>
</protein>
<dbReference type="EMBL" id="JACHXO010000003">
    <property type="protein sequence ID" value="MBB3194770.1"/>
    <property type="molecule type" value="Genomic_DNA"/>
</dbReference>
<dbReference type="InterPro" id="IPR021317">
    <property type="entry name" value="DUF2917"/>
</dbReference>
<evidence type="ECO:0008006" key="3">
    <source>
        <dbReference type="Google" id="ProtNLM"/>
    </source>
</evidence>
<reference evidence="1 2" key="1">
    <citation type="submission" date="2020-08" db="EMBL/GenBank/DDBJ databases">
        <title>Genomic Encyclopedia of Type Strains, Phase III (KMG-III): the genomes of soil and plant-associated and newly described type strains.</title>
        <authorList>
            <person name="Whitman W."/>
        </authorList>
    </citation>
    <scope>NUCLEOTIDE SEQUENCE [LARGE SCALE GENOMIC DNA]</scope>
    <source>
        <strain evidence="1 2">CECT 7247</strain>
    </source>
</reference>
<gene>
    <name evidence="1" type="ORF">FHS28_002166</name>
</gene>
<accession>A0ABR6GRV6</accession>